<reference evidence="1 2" key="1">
    <citation type="submission" date="2024-04" db="EMBL/GenBank/DDBJ databases">
        <authorList>
            <person name="Abashina T."/>
            <person name="Shaikin A."/>
        </authorList>
    </citation>
    <scope>NUCLEOTIDE SEQUENCE [LARGE SCALE GENOMIC DNA]</scope>
    <source>
        <strain evidence="1 2">AAFK</strain>
    </source>
</reference>
<proteinExistence type="predicted"/>
<organism evidence="1 2">
    <name type="scientific">Thermithiobacillus plumbiphilus</name>
    <dbReference type="NCBI Taxonomy" id="1729899"/>
    <lineage>
        <taxon>Bacteria</taxon>
        <taxon>Pseudomonadati</taxon>
        <taxon>Pseudomonadota</taxon>
        <taxon>Acidithiobacillia</taxon>
        <taxon>Acidithiobacillales</taxon>
        <taxon>Thermithiobacillaceae</taxon>
        <taxon>Thermithiobacillus</taxon>
    </lineage>
</organism>
<name>A0ABU9DAD2_9PROT</name>
<protein>
    <submittedName>
        <fullName evidence="1">Uncharacterized protein</fullName>
    </submittedName>
</protein>
<keyword evidence="2" id="KW-1185">Reference proteome</keyword>
<dbReference type="RefSeq" id="WP_341370984.1">
    <property type="nucleotide sequence ID" value="NZ_JBBPCO010000008.1"/>
</dbReference>
<evidence type="ECO:0000313" key="2">
    <source>
        <dbReference type="Proteomes" id="UP001446205"/>
    </source>
</evidence>
<dbReference type="Proteomes" id="UP001446205">
    <property type="component" value="Unassembled WGS sequence"/>
</dbReference>
<evidence type="ECO:0000313" key="1">
    <source>
        <dbReference type="EMBL" id="MEK8089926.1"/>
    </source>
</evidence>
<accession>A0ABU9DAD2</accession>
<comment type="caution">
    <text evidence="1">The sequence shown here is derived from an EMBL/GenBank/DDBJ whole genome shotgun (WGS) entry which is preliminary data.</text>
</comment>
<dbReference type="EMBL" id="JBBPCO010000008">
    <property type="protein sequence ID" value="MEK8089926.1"/>
    <property type="molecule type" value="Genomic_DNA"/>
</dbReference>
<sequence length="156" mass="17439">MSMANWITRDLAQIKEAACVYAEEIGRPWILFDDRYGAALADTPEGMVWEQSGAGGPETQGMLLFPDYASVQDLIHFRGEELAGARPMHIRDWPVHGEPGQMMLQIEQGAYLEGAQRMTDAVQVRILPWSVENGVPSVLMLDARLNFVAPEEPRLQ</sequence>
<gene>
    <name evidence="1" type="ORF">WOB96_09120</name>
</gene>